<reference evidence="2" key="1">
    <citation type="journal article" date="2024" name="Gigascience">
        <title>Chromosome-level genome of the poultry shaft louse Menopon gallinae provides insight into the host-switching and adaptive evolution of parasitic lice.</title>
        <authorList>
            <person name="Xu Y."/>
            <person name="Ma L."/>
            <person name="Liu S."/>
            <person name="Liang Y."/>
            <person name="Liu Q."/>
            <person name="He Z."/>
            <person name="Tian L."/>
            <person name="Duan Y."/>
            <person name="Cai W."/>
            <person name="Li H."/>
            <person name="Song F."/>
        </authorList>
    </citation>
    <scope>NUCLEOTIDE SEQUENCE</scope>
    <source>
        <strain evidence="2">Cailab_2023a</strain>
    </source>
</reference>
<feature type="compositionally biased region" description="Pro residues" evidence="1">
    <location>
        <begin position="121"/>
        <end position="134"/>
    </location>
</feature>
<feature type="compositionally biased region" description="Basic and acidic residues" evidence="1">
    <location>
        <begin position="9"/>
        <end position="18"/>
    </location>
</feature>
<sequence>MCDSAPAEDQSKPAEPKRILRNGLDYVPPKTYPPDYSNVPSVREWQMSPFPQERFDLDEQQRWEKMGEKGKRLLAALKGPEQEVAAEEKEKAVDTCAKCQERERCNANQPEMQRYLYQPYGPSPLPLRPPPAIRRPPQGCGGLTGNVPECDSWVVGHDYIPYGPTAGVKPSPDCYKPYGPMCDKGRKEEKNYQKLVDPPAEQYGSILGDPKPEEDKSSEKKAECVQIVVCSPPMTPCVNDKDCEKKSS</sequence>
<comment type="caution">
    <text evidence="2">The sequence shown here is derived from an EMBL/GenBank/DDBJ whole genome shotgun (WGS) entry which is preliminary data.</text>
</comment>
<protein>
    <submittedName>
        <fullName evidence="2">Uncharacterized protein</fullName>
    </submittedName>
</protein>
<dbReference type="EMBL" id="JARGDH010000004">
    <property type="protein sequence ID" value="KAL0271331.1"/>
    <property type="molecule type" value="Genomic_DNA"/>
</dbReference>
<evidence type="ECO:0000313" key="2">
    <source>
        <dbReference type="EMBL" id="KAL0271331.1"/>
    </source>
</evidence>
<proteinExistence type="predicted"/>
<feature type="region of interest" description="Disordered" evidence="1">
    <location>
        <begin position="116"/>
        <end position="140"/>
    </location>
</feature>
<name>A0AAW2HPD5_9NEOP</name>
<feature type="region of interest" description="Disordered" evidence="1">
    <location>
        <begin position="189"/>
        <end position="219"/>
    </location>
</feature>
<dbReference type="AlphaFoldDB" id="A0AAW2HPD5"/>
<accession>A0AAW2HPD5</accession>
<feature type="region of interest" description="Disordered" evidence="1">
    <location>
        <begin position="1"/>
        <end position="40"/>
    </location>
</feature>
<feature type="compositionally biased region" description="Basic and acidic residues" evidence="1">
    <location>
        <begin position="210"/>
        <end position="219"/>
    </location>
</feature>
<gene>
    <name evidence="2" type="ORF">PYX00_008453</name>
</gene>
<organism evidence="2">
    <name type="scientific">Menopon gallinae</name>
    <name type="common">poultry shaft louse</name>
    <dbReference type="NCBI Taxonomy" id="328185"/>
    <lineage>
        <taxon>Eukaryota</taxon>
        <taxon>Metazoa</taxon>
        <taxon>Ecdysozoa</taxon>
        <taxon>Arthropoda</taxon>
        <taxon>Hexapoda</taxon>
        <taxon>Insecta</taxon>
        <taxon>Pterygota</taxon>
        <taxon>Neoptera</taxon>
        <taxon>Paraneoptera</taxon>
        <taxon>Psocodea</taxon>
        <taxon>Troctomorpha</taxon>
        <taxon>Phthiraptera</taxon>
        <taxon>Amblycera</taxon>
        <taxon>Menoponidae</taxon>
        <taxon>Menopon</taxon>
    </lineage>
</organism>
<evidence type="ECO:0000256" key="1">
    <source>
        <dbReference type="SAM" id="MobiDB-lite"/>
    </source>
</evidence>